<protein>
    <recommendedName>
        <fullName evidence="1">Prion-inhibition and propagation HeLo domain-containing protein</fullName>
    </recommendedName>
</protein>
<gene>
    <name evidence="2" type="ORF">AA0119_g6722</name>
</gene>
<keyword evidence="3" id="KW-1185">Reference proteome</keyword>
<dbReference type="Pfam" id="PF14479">
    <property type="entry name" value="HeLo"/>
    <property type="match status" value="1"/>
</dbReference>
<dbReference type="PANTHER" id="PTHR37542:SF3">
    <property type="entry name" value="PRION-INHIBITION AND PROPAGATION HELO DOMAIN-CONTAINING PROTEIN"/>
    <property type="match status" value="1"/>
</dbReference>
<evidence type="ECO:0000313" key="3">
    <source>
        <dbReference type="Proteomes" id="UP000293195"/>
    </source>
</evidence>
<reference evidence="3" key="1">
    <citation type="journal article" date="2019" name="bioRxiv">
        <title>Genomics, evolutionary history and diagnostics of the Alternaria alternata species group including apple and Asian pear pathotypes.</title>
        <authorList>
            <person name="Armitage A.D."/>
            <person name="Cockerton H.M."/>
            <person name="Sreenivasaprasad S."/>
            <person name="Woodhall J.W."/>
            <person name="Lane C.R."/>
            <person name="Harrison R.J."/>
            <person name="Clarkson J.P."/>
        </authorList>
    </citation>
    <scope>NUCLEOTIDE SEQUENCE [LARGE SCALE GENOMIC DNA]</scope>
    <source>
        <strain evidence="3">FERA 635</strain>
    </source>
</reference>
<proteinExistence type="predicted"/>
<organism evidence="2 3">
    <name type="scientific">Alternaria tenuissima</name>
    <dbReference type="NCBI Taxonomy" id="119927"/>
    <lineage>
        <taxon>Eukaryota</taxon>
        <taxon>Fungi</taxon>
        <taxon>Dikarya</taxon>
        <taxon>Ascomycota</taxon>
        <taxon>Pezizomycotina</taxon>
        <taxon>Dothideomycetes</taxon>
        <taxon>Pleosporomycetidae</taxon>
        <taxon>Pleosporales</taxon>
        <taxon>Pleosporineae</taxon>
        <taxon>Pleosporaceae</taxon>
        <taxon>Alternaria</taxon>
        <taxon>Alternaria sect. Alternaria</taxon>
        <taxon>Alternaria alternata complex</taxon>
    </lineage>
</organism>
<dbReference type="Gene3D" id="1.20.120.1020">
    <property type="entry name" value="Prion-inhibition and propagation, HeLo domain"/>
    <property type="match status" value="1"/>
</dbReference>
<evidence type="ECO:0000259" key="1">
    <source>
        <dbReference type="Pfam" id="PF14479"/>
    </source>
</evidence>
<dbReference type="Proteomes" id="UP000293195">
    <property type="component" value="Unassembled WGS sequence"/>
</dbReference>
<evidence type="ECO:0000313" key="2">
    <source>
        <dbReference type="EMBL" id="RYN98864.1"/>
    </source>
</evidence>
<comment type="caution">
    <text evidence="2">The sequence shown here is derived from an EMBL/GenBank/DDBJ whole genome shotgun (WGS) entry which is preliminary data.</text>
</comment>
<feature type="domain" description="Prion-inhibition and propagation HeLo" evidence="1">
    <location>
        <begin position="6"/>
        <end position="199"/>
    </location>
</feature>
<sequence length="283" mass="30872">MAEPFGIASGAVSIAAVFTTCVDCFGYVQSARHFDRDFQTEFVYTYMLQNRLSRWGEAVAIYDDPRLGNQELPAKTALMQILALFEDSVKKTAKYAGGTGNHVSGTSAPSGNGAMTLETLSAVQENMLALTTKRTKGTGLLKKMGWSLYDKKSLNELNTNIGRLLDGLEGLVPTKESRVNLAEREIKEMKLDQKSLETLTVLSEKVDSLLHDQATRQVEHPKTFGQVNLEEEVRAHNGPYVASDFQGDLPTGDGGCTFGEINAKGKVRLHNGMQAGGKSVFDD</sequence>
<dbReference type="InterPro" id="IPR038305">
    <property type="entry name" value="HeLo_sf"/>
</dbReference>
<accession>A0ABY0G7T7</accession>
<name>A0ABY0G7T7_9PLEO</name>
<dbReference type="PANTHER" id="PTHR37542">
    <property type="entry name" value="HELO DOMAIN-CONTAINING PROTEIN-RELATED"/>
    <property type="match status" value="1"/>
</dbReference>
<dbReference type="InterPro" id="IPR029498">
    <property type="entry name" value="HeLo_dom"/>
</dbReference>
<dbReference type="EMBL" id="PDXF01000023">
    <property type="protein sequence ID" value="RYN98864.1"/>
    <property type="molecule type" value="Genomic_DNA"/>
</dbReference>